<organism evidence="1 2">
    <name type="scientific">Haloferax mediterranei (strain ATCC 33500 / DSM 1411 / JCM 8866 / NBRC 14739 / NCIMB 2177 / R-4)</name>
    <name type="common">Halobacterium mediterranei</name>
    <dbReference type="NCBI Taxonomy" id="523841"/>
    <lineage>
        <taxon>Archaea</taxon>
        <taxon>Methanobacteriati</taxon>
        <taxon>Methanobacteriota</taxon>
        <taxon>Stenosarchaea group</taxon>
        <taxon>Halobacteria</taxon>
        <taxon>Halobacteriales</taxon>
        <taxon>Haloferacaceae</taxon>
        <taxon>Haloferax</taxon>
    </lineage>
</organism>
<dbReference type="KEGG" id="hme:HFX_2418"/>
<dbReference type="Proteomes" id="UP000006469">
    <property type="component" value="Chromosome"/>
</dbReference>
<gene>
    <name evidence="1" type="ordered locus">HFX_2418</name>
</gene>
<dbReference type="EMBL" id="CP001868">
    <property type="protein sequence ID" value="AFK20103.1"/>
    <property type="molecule type" value="Genomic_DNA"/>
</dbReference>
<evidence type="ECO:0000313" key="1">
    <source>
        <dbReference type="EMBL" id="AFK20103.1"/>
    </source>
</evidence>
<sequence>MLGQNAVWLHEEAVSIDVSSEGVTLDPDVDVVVNRLLLSKSTTPLEDRSITSCYAAVQSVLNDPRNALFAVHKHAAASRLSLYSLRCRERSDRDDVKKNGCGSNRVIR</sequence>
<dbReference type="HOGENOM" id="CLU_2190961_0_0_2"/>
<evidence type="ECO:0000313" key="2">
    <source>
        <dbReference type="Proteomes" id="UP000006469"/>
    </source>
</evidence>
<dbReference type="STRING" id="523841.HFX_2418"/>
<dbReference type="AlphaFoldDB" id="I3R793"/>
<reference evidence="1 2" key="1">
    <citation type="journal article" date="2012" name="J. Bacteriol.">
        <title>Complete genome sequence of the metabolically versatile halophilic archaeon Haloferax mediterranei, a poly(3-hydroxybutyrate-co-3-hydroxyvalerate) producer.</title>
        <authorList>
            <person name="Han J."/>
            <person name="Zhang F."/>
            <person name="Hou J."/>
            <person name="Liu X."/>
            <person name="Li M."/>
            <person name="Liu H."/>
            <person name="Cai L."/>
            <person name="Zhang B."/>
            <person name="Chen Y."/>
            <person name="Zhou J."/>
            <person name="Hu S."/>
            <person name="Xiang H."/>
        </authorList>
    </citation>
    <scope>NUCLEOTIDE SEQUENCE [LARGE SCALE GENOMIC DNA]</scope>
    <source>
        <strain evidence="2">ATCC 33500 / DSM 1411 / JCM 8866 / NBRC 14739 / NCIMB 2177 / R-4</strain>
    </source>
</reference>
<proteinExistence type="predicted"/>
<name>I3R793_HALMT</name>
<protein>
    <submittedName>
        <fullName evidence="1">Uncharacterized protein</fullName>
    </submittedName>
</protein>
<accession>I3R793</accession>